<dbReference type="GO" id="GO:0016491">
    <property type="term" value="F:oxidoreductase activity"/>
    <property type="evidence" value="ECO:0007669"/>
    <property type="project" value="UniProtKB-KW"/>
</dbReference>
<evidence type="ECO:0000313" key="6">
    <source>
        <dbReference type="Proteomes" id="UP000054709"/>
    </source>
</evidence>
<keyword evidence="2" id="KW-0521">NADP</keyword>
<dbReference type="EMBL" id="LCZJ02000018">
    <property type="protein sequence ID" value="KTD87465.1"/>
    <property type="molecule type" value="Genomic_DNA"/>
</dbReference>
<accession>A0A0W1B1M6</accession>
<sequence length="329" mass="35967">MNYRKLGTSGLHLSEIAYGNWITHGAQVDNDTAHACVHAALDVGITTFDTADVYSDTKAEMVLGQALKGVHRADIELCTKVCHPTGTGRNARGLSRKHIMEACHASLNRLQTDYIDIYYAHRFDATVSLEETFLAFSDLVRQGKVLYVGISEWTADQIAEGAVLARELKVPLVASQPQYSMLWRVMETEVVQACEREGIGQVVWSPLAQGILSGKYMPGQPLPEGSRASTAAGSPFMNKLAGQWLRTEVLEAITHLSFIASEVGLTLPQLAIAWVLQNPQVSSAIIGASKPEQVIENAKAAGVRLDREVMMQIDRVLEGLVERDPRKTG</sequence>
<dbReference type="Pfam" id="PF00248">
    <property type="entry name" value="Aldo_ket_red"/>
    <property type="match status" value="1"/>
</dbReference>
<dbReference type="SUPFAM" id="SSF51430">
    <property type="entry name" value="NAD(P)-linked oxidoreductase"/>
    <property type="match status" value="1"/>
</dbReference>
<dbReference type="PANTHER" id="PTHR43150:SF2">
    <property type="entry name" value="HYPERKINETIC, ISOFORM M"/>
    <property type="match status" value="1"/>
</dbReference>
<reference evidence="5 6" key="1">
    <citation type="journal article" date="2015" name="Int. Biodeterior. Biodegradation">
        <title>Physiological and genetic screening methods for the isolation of methyl tert-butyl ether-degrading bacteria for bioremediation purposes.</title>
        <authorList>
            <person name="Guisado I.M."/>
            <person name="Purswani J."/>
            <person name="Gonzalez Lopez J."/>
            <person name="Pozo C."/>
        </authorList>
    </citation>
    <scope>NUCLEOTIDE SEQUENCE [LARGE SCALE GENOMIC DNA]</scope>
    <source>
        <strain evidence="5 6">SH7</strain>
    </source>
</reference>
<organism evidence="5 6">
    <name type="scientific">Paenibacillus etheri</name>
    <dbReference type="NCBI Taxonomy" id="1306852"/>
    <lineage>
        <taxon>Bacteria</taxon>
        <taxon>Bacillati</taxon>
        <taxon>Bacillota</taxon>
        <taxon>Bacilli</taxon>
        <taxon>Bacillales</taxon>
        <taxon>Paenibacillaceae</taxon>
        <taxon>Paenibacillus</taxon>
    </lineage>
</organism>
<comment type="caution">
    <text evidence="5">The sequence shown here is derived from an EMBL/GenBank/DDBJ whole genome shotgun (WGS) entry which is preliminary data.</text>
</comment>
<evidence type="ECO:0000259" key="4">
    <source>
        <dbReference type="Pfam" id="PF00248"/>
    </source>
</evidence>
<dbReference type="OrthoDB" id="9773828at2"/>
<dbReference type="Gene3D" id="3.20.20.100">
    <property type="entry name" value="NADP-dependent oxidoreductase domain"/>
    <property type="match status" value="1"/>
</dbReference>
<dbReference type="RefSeq" id="WP_060622983.1">
    <property type="nucleotide sequence ID" value="NZ_LCZJ02000018.1"/>
</dbReference>
<dbReference type="InterPro" id="IPR036812">
    <property type="entry name" value="NAD(P)_OxRdtase_dom_sf"/>
</dbReference>
<keyword evidence="3" id="KW-0560">Oxidoreductase</keyword>
<gene>
    <name evidence="5" type="ORF">UQ64_11670</name>
</gene>
<evidence type="ECO:0000256" key="3">
    <source>
        <dbReference type="ARBA" id="ARBA00023002"/>
    </source>
</evidence>
<evidence type="ECO:0000313" key="5">
    <source>
        <dbReference type="EMBL" id="KTD87465.1"/>
    </source>
</evidence>
<name>A0A0W1B1M6_9BACL</name>
<dbReference type="InterPro" id="IPR005399">
    <property type="entry name" value="K_chnl_volt-dep_bsu_KCNAB-rel"/>
</dbReference>
<evidence type="ECO:0000256" key="1">
    <source>
        <dbReference type="ARBA" id="ARBA00006515"/>
    </source>
</evidence>
<evidence type="ECO:0000256" key="2">
    <source>
        <dbReference type="ARBA" id="ARBA00022857"/>
    </source>
</evidence>
<proteinExistence type="inferred from homology"/>
<dbReference type="PRINTS" id="PR01577">
    <property type="entry name" value="KCNABCHANNEL"/>
</dbReference>
<dbReference type="CDD" id="cd19074">
    <property type="entry name" value="Aldo_ket_red_shaker-like"/>
    <property type="match status" value="1"/>
</dbReference>
<feature type="domain" description="NADP-dependent oxidoreductase" evidence="4">
    <location>
        <begin position="15"/>
        <end position="317"/>
    </location>
</feature>
<dbReference type="Proteomes" id="UP000054709">
    <property type="component" value="Unassembled WGS sequence"/>
</dbReference>
<dbReference type="PANTHER" id="PTHR43150">
    <property type="entry name" value="HYPERKINETIC, ISOFORM M"/>
    <property type="match status" value="1"/>
</dbReference>
<dbReference type="InterPro" id="IPR023210">
    <property type="entry name" value="NADP_OxRdtase_dom"/>
</dbReference>
<protein>
    <submittedName>
        <fullName evidence="5">Aldo/keto reductase</fullName>
    </submittedName>
</protein>
<dbReference type="AlphaFoldDB" id="A0A0W1B1M6"/>
<comment type="similarity">
    <text evidence="1">Belongs to the shaker potassium channel beta subunit family.</text>
</comment>
<keyword evidence="6" id="KW-1185">Reference proteome</keyword>